<dbReference type="GO" id="GO:0016020">
    <property type="term" value="C:membrane"/>
    <property type="evidence" value="ECO:0007669"/>
    <property type="project" value="UniProtKB-SubCell"/>
</dbReference>
<keyword evidence="10" id="KW-1185">Reference proteome</keyword>
<dbReference type="InterPro" id="IPR011701">
    <property type="entry name" value="MFS"/>
</dbReference>
<dbReference type="GeneID" id="63839332"/>
<dbReference type="PANTHER" id="PTHR23504">
    <property type="entry name" value="MAJOR FACILITATOR SUPERFAMILY DOMAIN-CONTAINING PROTEIN 10"/>
    <property type="match status" value="1"/>
</dbReference>
<feature type="transmembrane region" description="Helical" evidence="7">
    <location>
        <begin position="384"/>
        <end position="404"/>
    </location>
</feature>
<dbReference type="PROSITE" id="PS50850">
    <property type="entry name" value="MFS"/>
    <property type="match status" value="1"/>
</dbReference>
<feature type="transmembrane region" description="Helical" evidence="7">
    <location>
        <begin position="485"/>
        <end position="504"/>
    </location>
</feature>
<feature type="region of interest" description="Disordered" evidence="6">
    <location>
        <begin position="507"/>
        <end position="535"/>
    </location>
</feature>
<feature type="transmembrane region" description="Helical" evidence="7">
    <location>
        <begin position="143"/>
        <end position="165"/>
    </location>
</feature>
<feature type="region of interest" description="Disordered" evidence="6">
    <location>
        <begin position="272"/>
        <end position="291"/>
    </location>
</feature>
<evidence type="ECO:0000256" key="3">
    <source>
        <dbReference type="ARBA" id="ARBA00022692"/>
    </source>
</evidence>
<dbReference type="CDD" id="cd17330">
    <property type="entry name" value="MFS_SLC46_TetA_like"/>
    <property type="match status" value="1"/>
</dbReference>
<evidence type="ECO:0000259" key="8">
    <source>
        <dbReference type="PROSITE" id="PS50850"/>
    </source>
</evidence>
<feature type="transmembrane region" description="Helical" evidence="7">
    <location>
        <begin position="444"/>
        <end position="465"/>
    </location>
</feature>
<comment type="caution">
    <text evidence="9">The sequence shown here is derived from an EMBL/GenBank/DDBJ whole genome shotgun (WGS) entry which is preliminary data.</text>
</comment>
<accession>A0A9P5CNM9</accession>
<keyword evidence="5 7" id="KW-0472">Membrane</keyword>
<dbReference type="InterPro" id="IPR036259">
    <property type="entry name" value="MFS_trans_sf"/>
</dbReference>
<feature type="transmembrane region" description="Helical" evidence="7">
    <location>
        <begin position="410"/>
        <end position="437"/>
    </location>
</feature>
<feature type="transmembrane region" description="Helical" evidence="7">
    <location>
        <begin position="185"/>
        <end position="209"/>
    </location>
</feature>
<dbReference type="GO" id="GO:0022857">
    <property type="term" value="F:transmembrane transporter activity"/>
    <property type="evidence" value="ECO:0007669"/>
    <property type="project" value="InterPro"/>
</dbReference>
<organism evidence="9 10">
    <name type="scientific">Cryphonectria parasitica (strain ATCC 38755 / EP155)</name>
    <dbReference type="NCBI Taxonomy" id="660469"/>
    <lineage>
        <taxon>Eukaryota</taxon>
        <taxon>Fungi</taxon>
        <taxon>Dikarya</taxon>
        <taxon>Ascomycota</taxon>
        <taxon>Pezizomycotina</taxon>
        <taxon>Sordariomycetes</taxon>
        <taxon>Sordariomycetidae</taxon>
        <taxon>Diaporthales</taxon>
        <taxon>Cryphonectriaceae</taxon>
        <taxon>Cryphonectria-Endothia species complex</taxon>
        <taxon>Cryphonectria</taxon>
    </lineage>
</organism>
<dbReference type="PANTHER" id="PTHR23504:SF8">
    <property type="entry name" value="TRANSPORTER, PUTATIVE (AFU_ORTHOLOGUE AFUA_1G03730)-RELATED"/>
    <property type="match status" value="1"/>
</dbReference>
<dbReference type="InterPro" id="IPR020846">
    <property type="entry name" value="MFS_dom"/>
</dbReference>
<feature type="domain" description="Major facilitator superfamily (MFS) profile" evidence="8">
    <location>
        <begin position="15"/>
        <end position="508"/>
    </location>
</feature>
<evidence type="ECO:0000313" key="10">
    <source>
        <dbReference type="Proteomes" id="UP000803844"/>
    </source>
</evidence>
<reference evidence="9" key="1">
    <citation type="journal article" date="2020" name="Phytopathology">
        <title>Genome sequence of the chestnut blight fungus Cryphonectria parasitica EP155: A fundamental resource for an archetypical invasive plant pathogen.</title>
        <authorList>
            <person name="Crouch J.A."/>
            <person name="Dawe A."/>
            <person name="Aerts A."/>
            <person name="Barry K."/>
            <person name="Churchill A.C.L."/>
            <person name="Grimwood J."/>
            <person name="Hillman B."/>
            <person name="Milgroom M.G."/>
            <person name="Pangilinan J."/>
            <person name="Smith M."/>
            <person name="Salamov A."/>
            <person name="Schmutz J."/>
            <person name="Yadav J."/>
            <person name="Grigoriev I.V."/>
            <person name="Nuss D."/>
        </authorList>
    </citation>
    <scope>NUCLEOTIDE SEQUENCE</scope>
    <source>
        <strain evidence="9">EP155</strain>
    </source>
</reference>
<dbReference type="RefSeq" id="XP_040775453.1">
    <property type="nucleotide sequence ID" value="XM_040922203.1"/>
</dbReference>
<evidence type="ECO:0000256" key="5">
    <source>
        <dbReference type="ARBA" id="ARBA00023136"/>
    </source>
</evidence>
<proteinExistence type="predicted"/>
<keyword evidence="2" id="KW-0813">Transport</keyword>
<dbReference type="SUPFAM" id="SSF103473">
    <property type="entry name" value="MFS general substrate transporter"/>
    <property type="match status" value="1"/>
</dbReference>
<name>A0A9P5CNM9_CRYP1</name>
<evidence type="ECO:0000256" key="2">
    <source>
        <dbReference type="ARBA" id="ARBA00022448"/>
    </source>
</evidence>
<feature type="transmembrane region" description="Helical" evidence="7">
    <location>
        <begin position="85"/>
        <end position="103"/>
    </location>
</feature>
<gene>
    <name evidence="9" type="ORF">M406DRAFT_346569</name>
</gene>
<sequence length="577" mass="62826">MSPSAHNGPKLPAEQLAILAVVRFAEPLALTSVFPYLPEMIKSFGVPHNNVAKWAGMVGSTFSISQSLCAVPWGRLSDKIGRKPTILMGLINVMFCFLLWGTSTSLVQAFAARFLMGLGNGNVGIIRTMVAEMVPWKELQPRAFSLMPLVWSIGSVFGPSFGGFFARPAQQYPALFGNSWLFNKYPFLLPNLVACIFFLFSVVVAFLYLHETLETKRHDRDWGLDLGEKISRSLKRKPRHAGHRRHHRASFIDAEASAPLLPKSAAVVVRKANSSSGRSSKDSDATPPPTMREIFTPQVTINIVAYTILALHAVAFDQVLPAFLDYPRQNPDEAVVQLPFHFSGGFGLNSSEIGTLFTVYGFACGVIQFFVFPPLCSRFGALNCFKAGTILYPIFYLLVPYTALIRSPTIQYACLLALLLVKGFAGIVGFPCITILLTNSAPTLRILGTLNGFATTFSGIGRAIGPTSAGAIFSWGVKRGSVVPAFWFLALVALGQVIPAWMIVESDGPRSDETDEEELEDDEISLDTDEEDEHAADVMGAGREDAVLGVDEDGFSPLVRVNSRASKGSVGYGTIRQ</sequence>
<comment type="subcellular location">
    <subcellularLocation>
        <location evidence="1">Membrane</location>
        <topology evidence="1">Multi-pass membrane protein</topology>
    </subcellularLocation>
</comment>
<dbReference type="Proteomes" id="UP000803844">
    <property type="component" value="Unassembled WGS sequence"/>
</dbReference>
<dbReference type="Pfam" id="PF07690">
    <property type="entry name" value="MFS_1"/>
    <property type="match status" value="2"/>
</dbReference>
<feature type="transmembrane region" description="Helical" evidence="7">
    <location>
        <begin position="109"/>
        <end position="131"/>
    </location>
</feature>
<dbReference type="AlphaFoldDB" id="A0A9P5CNM9"/>
<evidence type="ECO:0000256" key="7">
    <source>
        <dbReference type="SAM" id="Phobius"/>
    </source>
</evidence>
<dbReference type="EMBL" id="MU032348">
    <property type="protein sequence ID" value="KAF3764492.1"/>
    <property type="molecule type" value="Genomic_DNA"/>
</dbReference>
<dbReference type="Gene3D" id="1.20.1250.20">
    <property type="entry name" value="MFS general substrate transporter like domains"/>
    <property type="match status" value="1"/>
</dbReference>
<feature type="compositionally biased region" description="Acidic residues" evidence="6">
    <location>
        <begin position="513"/>
        <end position="534"/>
    </location>
</feature>
<dbReference type="OrthoDB" id="10262656at2759"/>
<evidence type="ECO:0000256" key="6">
    <source>
        <dbReference type="SAM" id="MobiDB-lite"/>
    </source>
</evidence>
<feature type="transmembrane region" description="Helical" evidence="7">
    <location>
        <begin position="353"/>
        <end position="372"/>
    </location>
</feature>
<keyword evidence="4 7" id="KW-1133">Transmembrane helix</keyword>
<protein>
    <submittedName>
        <fullName evidence="9">MFS general substrate transporter</fullName>
    </submittedName>
</protein>
<feature type="transmembrane region" description="Helical" evidence="7">
    <location>
        <begin position="299"/>
        <end position="316"/>
    </location>
</feature>
<evidence type="ECO:0000256" key="1">
    <source>
        <dbReference type="ARBA" id="ARBA00004141"/>
    </source>
</evidence>
<evidence type="ECO:0000313" key="9">
    <source>
        <dbReference type="EMBL" id="KAF3764492.1"/>
    </source>
</evidence>
<evidence type="ECO:0000256" key="4">
    <source>
        <dbReference type="ARBA" id="ARBA00022989"/>
    </source>
</evidence>
<keyword evidence="3 7" id="KW-0812">Transmembrane</keyword>